<feature type="domain" description="Orc1-like AAA ATPase" evidence="1">
    <location>
        <begin position="7"/>
        <end position="56"/>
    </location>
</feature>
<dbReference type="InterPro" id="IPR041664">
    <property type="entry name" value="AAA_16"/>
</dbReference>
<evidence type="ECO:0000313" key="3">
    <source>
        <dbReference type="Proteomes" id="UP000033423"/>
    </source>
</evidence>
<evidence type="ECO:0000259" key="1">
    <source>
        <dbReference type="Pfam" id="PF13191"/>
    </source>
</evidence>
<keyword evidence="3" id="KW-1185">Reference proteome</keyword>
<dbReference type="Pfam" id="PF13191">
    <property type="entry name" value="AAA_16"/>
    <property type="match status" value="1"/>
</dbReference>
<dbReference type="SUPFAM" id="SSF52540">
    <property type="entry name" value="P-loop containing nucleoside triphosphate hydrolases"/>
    <property type="match status" value="1"/>
</dbReference>
<protein>
    <recommendedName>
        <fullName evidence="1">Orc1-like AAA ATPase domain-containing protein</fullName>
    </recommendedName>
</protein>
<name>A0A0F3GT45_9BACT</name>
<evidence type="ECO:0000313" key="2">
    <source>
        <dbReference type="EMBL" id="KJU85012.1"/>
    </source>
</evidence>
<gene>
    <name evidence="2" type="ORF">MBAV_002794</name>
</gene>
<dbReference type="InterPro" id="IPR027417">
    <property type="entry name" value="P-loop_NTPase"/>
</dbReference>
<proteinExistence type="predicted"/>
<dbReference type="Proteomes" id="UP000033423">
    <property type="component" value="Unassembled WGS sequence"/>
</dbReference>
<accession>A0A0F3GT45</accession>
<reference evidence="2 3" key="1">
    <citation type="submission" date="2015-02" db="EMBL/GenBank/DDBJ databases">
        <title>Single-cell genomics of uncultivated deep-branching MTB reveals a conserved set of magnetosome genes.</title>
        <authorList>
            <person name="Kolinko S."/>
            <person name="Richter M."/>
            <person name="Glockner F.O."/>
            <person name="Brachmann A."/>
            <person name="Schuler D."/>
        </authorList>
    </citation>
    <scope>NUCLEOTIDE SEQUENCE [LARGE SCALE GENOMIC DNA]</scope>
    <source>
        <strain evidence="2">TM-1</strain>
    </source>
</reference>
<dbReference type="Gene3D" id="3.40.50.300">
    <property type="entry name" value="P-loop containing nucleotide triphosphate hydrolases"/>
    <property type="match status" value="1"/>
</dbReference>
<dbReference type="AlphaFoldDB" id="A0A0F3GT45"/>
<feature type="non-terminal residue" evidence="2">
    <location>
        <position position="64"/>
    </location>
</feature>
<organism evidence="2 3">
    <name type="scientific">Candidatus Magnetobacterium bavaricum</name>
    <dbReference type="NCBI Taxonomy" id="29290"/>
    <lineage>
        <taxon>Bacteria</taxon>
        <taxon>Pseudomonadati</taxon>
        <taxon>Nitrospirota</taxon>
        <taxon>Thermodesulfovibrionia</taxon>
        <taxon>Thermodesulfovibrionales</taxon>
        <taxon>Candidatus Magnetobacteriaceae</taxon>
        <taxon>Candidatus Magnetobacterium</taxon>
    </lineage>
</organism>
<dbReference type="EMBL" id="LACI01001195">
    <property type="protein sequence ID" value="KJU85012.1"/>
    <property type="molecule type" value="Genomic_DNA"/>
</dbReference>
<comment type="caution">
    <text evidence="2">The sequence shown here is derived from an EMBL/GenBank/DDBJ whole genome shotgun (WGS) entry which is preliminary data.</text>
</comment>
<sequence>MDNIDGRFIGRKRLVDRLTNLLTNDESKSGAYLVTGFRGMGKTSLVNKVIANVTTAGKSDNVLA</sequence>